<reference evidence="2" key="1">
    <citation type="journal article" date="2017" name="Med. Chem. Commun.">
        <title>Nonomuraea sp. ATCC 55076 harbours the largest actinomycete chromosome to date and the kistamicin biosynthetic gene cluster.</title>
        <authorList>
            <person name="Nazari B."/>
            <person name="Forneris C.C."/>
            <person name="Gibson M.I."/>
            <person name="Moon K."/>
            <person name="Schramma K.R."/>
            <person name="Seyedsayamdost M.R."/>
        </authorList>
    </citation>
    <scope>NUCLEOTIDE SEQUENCE [LARGE SCALE GENOMIC DNA]</scope>
    <source>
        <strain evidence="2">ATCC 55076</strain>
    </source>
</reference>
<keyword evidence="2" id="KW-1185">Reference proteome</keyword>
<protein>
    <submittedName>
        <fullName evidence="1">Uncharacterized protein</fullName>
    </submittedName>
</protein>
<sequence>MAAHRGRSRLRSTVRRVTNAPRASSAFDSSGRCPSISRHAYCGVVSPWARSAASMAALRAACSL</sequence>
<dbReference type="Proteomes" id="UP000190797">
    <property type="component" value="Chromosome"/>
</dbReference>
<accession>A0A1V0AIS4</accession>
<name>A0A1V0AIS4_9ACTN</name>
<evidence type="ECO:0000313" key="1">
    <source>
        <dbReference type="EMBL" id="AQZ69992.1"/>
    </source>
</evidence>
<dbReference type="KEGG" id="noa:BKM31_58680"/>
<proteinExistence type="predicted"/>
<evidence type="ECO:0000313" key="2">
    <source>
        <dbReference type="Proteomes" id="UP000190797"/>
    </source>
</evidence>
<organism evidence="1 2">
    <name type="scientific">[Actinomadura] parvosata subsp. kistnae</name>
    <dbReference type="NCBI Taxonomy" id="1909395"/>
    <lineage>
        <taxon>Bacteria</taxon>
        <taxon>Bacillati</taxon>
        <taxon>Actinomycetota</taxon>
        <taxon>Actinomycetes</taxon>
        <taxon>Streptosporangiales</taxon>
        <taxon>Streptosporangiaceae</taxon>
        <taxon>Nonomuraea</taxon>
    </lineage>
</organism>
<gene>
    <name evidence="1" type="ORF">BKM31_58680</name>
</gene>
<dbReference type="EMBL" id="CP017717">
    <property type="protein sequence ID" value="AQZ69992.1"/>
    <property type="molecule type" value="Genomic_DNA"/>
</dbReference>
<dbReference type="AlphaFoldDB" id="A0A1V0AIS4"/>